<evidence type="ECO:0000313" key="2">
    <source>
        <dbReference type="EMBL" id="HIU40488.1"/>
    </source>
</evidence>
<keyword evidence="1" id="KW-0812">Transmembrane</keyword>
<accession>A0A9D1INQ5</accession>
<proteinExistence type="predicted"/>
<feature type="transmembrane region" description="Helical" evidence="1">
    <location>
        <begin position="48"/>
        <end position="63"/>
    </location>
</feature>
<dbReference type="Pfam" id="PF26135">
    <property type="entry name" value="YuzI"/>
    <property type="match status" value="1"/>
</dbReference>
<feature type="transmembrane region" description="Helical" evidence="1">
    <location>
        <begin position="7"/>
        <end position="28"/>
    </location>
</feature>
<keyword evidence="1" id="KW-1133">Transmembrane helix</keyword>
<dbReference type="InterPro" id="IPR058887">
    <property type="entry name" value="YuzI-like"/>
</dbReference>
<keyword evidence="1" id="KW-0472">Membrane</keyword>
<evidence type="ECO:0000256" key="1">
    <source>
        <dbReference type="SAM" id="Phobius"/>
    </source>
</evidence>
<protein>
    <submittedName>
        <fullName evidence="2">Uncharacterized protein</fullName>
    </submittedName>
</protein>
<dbReference type="AlphaFoldDB" id="A0A9D1INQ5"/>
<name>A0A9D1INQ5_9FIRM</name>
<dbReference type="Proteomes" id="UP000824074">
    <property type="component" value="Unassembled WGS sequence"/>
</dbReference>
<comment type="caution">
    <text evidence="2">The sequence shown here is derived from an EMBL/GenBank/DDBJ whole genome shotgun (WGS) entry which is preliminary data.</text>
</comment>
<organism evidence="2 3">
    <name type="scientific">Candidatus Aphodocola excrementigallinarum</name>
    <dbReference type="NCBI Taxonomy" id="2840670"/>
    <lineage>
        <taxon>Bacteria</taxon>
        <taxon>Bacillati</taxon>
        <taxon>Bacillota</taxon>
        <taxon>Bacilli</taxon>
        <taxon>Candidatus Aphodocola</taxon>
    </lineage>
</organism>
<gene>
    <name evidence="2" type="ORF">IAB68_04230</name>
</gene>
<reference evidence="2" key="1">
    <citation type="submission" date="2020-10" db="EMBL/GenBank/DDBJ databases">
        <authorList>
            <person name="Gilroy R."/>
        </authorList>
    </citation>
    <scope>NUCLEOTIDE SEQUENCE</scope>
    <source>
        <strain evidence="2">CHK193-30670</strain>
    </source>
</reference>
<reference evidence="2" key="2">
    <citation type="journal article" date="2021" name="PeerJ">
        <title>Extensive microbial diversity within the chicken gut microbiome revealed by metagenomics and culture.</title>
        <authorList>
            <person name="Gilroy R."/>
            <person name="Ravi A."/>
            <person name="Getino M."/>
            <person name="Pursley I."/>
            <person name="Horton D.L."/>
            <person name="Alikhan N.F."/>
            <person name="Baker D."/>
            <person name="Gharbi K."/>
            <person name="Hall N."/>
            <person name="Watson M."/>
            <person name="Adriaenssens E.M."/>
            <person name="Foster-Nyarko E."/>
            <person name="Jarju S."/>
            <person name="Secka A."/>
            <person name="Antonio M."/>
            <person name="Oren A."/>
            <person name="Chaudhuri R.R."/>
            <person name="La Ragione R."/>
            <person name="Hildebrand F."/>
            <person name="Pallen M.J."/>
        </authorList>
    </citation>
    <scope>NUCLEOTIDE SEQUENCE</scope>
    <source>
        <strain evidence="2">CHK193-30670</strain>
    </source>
</reference>
<evidence type="ECO:0000313" key="3">
    <source>
        <dbReference type="Proteomes" id="UP000824074"/>
    </source>
</evidence>
<sequence length="73" mass="8504">MLGKIFLFLSGFGLMVLGFSTLILYINLFSFGYNLKEYISYIIKLPEFYYLIIGFILINFAIFKKGDKNEGRI</sequence>
<dbReference type="EMBL" id="DVMT01000042">
    <property type="protein sequence ID" value="HIU40488.1"/>
    <property type="molecule type" value="Genomic_DNA"/>
</dbReference>